<protein>
    <submittedName>
        <fullName evidence="13">Response regulator transcription factor</fullName>
    </submittedName>
</protein>
<dbReference type="InterPro" id="IPR011006">
    <property type="entry name" value="CheY-like_superfamily"/>
</dbReference>
<dbReference type="GO" id="GO:0005829">
    <property type="term" value="C:cytosol"/>
    <property type="evidence" value="ECO:0007669"/>
    <property type="project" value="TreeGrafter"/>
</dbReference>
<keyword evidence="2" id="KW-0963">Cytoplasm</keyword>
<evidence type="ECO:0000256" key="5">
    <source>
        <dbReference type="ARBA" id="ARBA00023015"/>
    </source>
</evidence>
<organism evidence="13 14">
    <name type="scientific">Olsenella porci</name>
    <dbReference type="NCBI Taxonomy" id="2652279"/>
    <lineage>
        <taxon>Bacteria</taxon>
        <taxon>Bacillati</taxon>
        <taxon>Actinomycetota</taxon>
        <taxon>Coriobacteriia</taxon>
        <taxon>Coriobacteriales</taxon>
        <taxon>Atopobiaceae</taxon>
        <taxon>Olsenella</taxon>
    </lineage>
</organism>
<dbReference type="PANTHER" id="PTHR48111:SF50">
    <property type="entry name" value="KDP OPERON TRANSCRIPTIONAL REGULATORY PROTEIN KDPE"/>
    <property type="match status" value="1"/>
</dbReference>
<feature type="domain" description="Response regulatory" evidence="11">
    <location>
        <begin position="35"/>
        <end position="148"/>
    </location>
</feature>
<evidence type="ECO:0000256" key="10">
    <source>
        <dbReference type="SAM" id="MobiDB-lite"/>
    </source>
</evidence>
<reference evidence="13 14" key="1">
    <citation type="submission" date="2019-08" db="EMBL/GenBank/DDBJ databases">
        <title>In-depth cultivation of the pig gut microbiome towards novel bacterial diversity and tailored functional studies.</title>
        <authorList>
            <person name="Wylensek D."/>
            <person name="Hitch T.C.A."/>
            <person name="Clavel T."/>
        </authorList>
    </citation>
    <scope>NUCLEOTIDE SEQUENCE [LARGE SCALE GENOMIC DNA]</scope>
    <source>
        <strain evidence="13 14">CA-Schmier-601-WT-1</strain>
    </source>
</reference>
<name>A0A6N7XQJ1_9ACTN</name>
<dbReference type="GO" id="GO:0032993">
    <property type="term" value="C:protein-DNA complex"/>
    <property type="evidence" value="ECO:0007669"/>
    <property type="project" value="TreeGrafter"/>
</dbReference>
<dbReference type="InterPro" id="IPR039420">
    <property type="entry name" value="WalR-like"/>
</dbReference>
<dbReference type="AlphaFoldDB" id="A0A6N7XQJ1"/>
<dbReference type="FunFam" id="3.40.50.2300:FF:000021">
    <property type="entry name" value="Two-component system response regulator KdpE"/>
    <property type="match status" value="1"/>
</dbReference>
<gene>
    <name evidence="13" type="ORF">FYJ68_04325</name>
</gene>
<dbReference type="PROSITE" id="PS50110">
    <property type="entry name" value="RESPONSE_REGULATORY"/>
    <property type="match status" value="1"/>
</dbReference>
<dbReference type="Proteomes" id="UP000469325">
    <property type="component" value="Unassembled WGS sequence"/>
</dbReference>
<evidence type="ECO:0000259" key="12">
    <source>
        <dbReference type="PROSITE" id="PS51755"/>
    </source>
</evidence>
<dbReference type="GO" id="GO:0000987">
    <property type="term" value="F:cis-regulatory region sequence-specific DNA binding"/>
    <property type="evidence" value="ECO:0007669"/>
    <property type="project" value="UniProtKB-ARBA"/>
</dbReference>
<keyword evidence="14" id="KW-1185">Reference proteome</keyword>
<evidence type="ECO:0000259" key="11">
    <source>
        <dbReference type="PROSITE" id="PS50110"/>
    </source>
</evidence>
<feature type="modified residue" description="4-aspartylphosphate" evidence="8">
    <location>
        <position position="84"/>
    </location>
</feature>
<feature type="DNA-binding region" description="OmpR/PhoB-type" evidence="9">
    <location>
        <begin position="167"/>
        <end position="266"/>
    </location>
</feature>
<dbReference type="CDD" id="cd17620">
    <property type="entry name" value="REC_OmpR_KdpE-like"/>
    <property type="match status" value="1"/>
</dbReference>
<feature type="region of interest" description="Disordered" evidence="10">
    <location>
        <begin position="1"/>
        <end position="30"/>
    </location>
</feature>
<comment type="caution">
    <text evidence="13">The sequence shown here is derived from an EMBL/GenBank/DDBJ whole genome shotgun (WGS) entry which is preliminary data.</text>
</comment>
<keyword evidence="5" id="KW-0805">Transcription regulation</keyword>
<evidence type="ECO:0000256" key="2">
    <source>
        <dbReference type="ARBA" id="ARBA00022490"/>
    </source>
</evidence>
<evidence type="ECO:0000256" key="4">
    <source>
        <dbReference type="ARBA" id="ARBA00023012"/>
    </source>
</evidence>
<dbReference type="Gene3D" id="3.40.50.2300">
    <property type="match status" value="1"/>
</dbReference>
<dbReference type="GO" id="GO:0042802">
    <property type="term" value="F:identical protein binding"/>
    <property type="evidence" value="ECO:0007669"/>
    <property type="project" value="UniProtKB-ARBA"/>
</dbReference>
<dbReference type="EMBL" id="VUNC01000002">
    <property type="protein sequence ID" value="MST72335.1"/>
    <property type="molecule type" value="Genomic_DNA"/>
</dbReference>
<evidence type="ECO:0000256" key="6">
    <source>
        <dbReference type="ARBA" id="ARBA00023125"/>
    </source>
</evidence>
<proteinExistence type="predicted"/>
<dbReference type="Pfam" id="PF00072">
    <property type="entry name" value="Response_reg"/>
    <property type="match status" value="1"/>
</dbReference>
<dbReference type="GO" id="GO:0045893">
    <property type="term" value="P:positive regulation of DNA-templated transcription"/>
    <property type="evidence" value="ECO:0007669"/>
    <property type="project" value="UniProtKB-ARBA"/>
</dbReference>
<keyword evidence="6 9" id="KW-0238">DNA-binding</keyword>
<feature type="compositionally biased region" description="Low complexity" evidence="10">
    <location>
        <begin position="10"/>
        <end position="30"/>
    </location>
</feature>
<comment type="subcellular location">
    <subcellularLocation>
        <location evidence="1">Cytoplasm</location>
    </subcellularLocation>
</comment>
<dbReference type="PANTHER" id="PTHR48111">
    <property type="entry name" value="REGULATOR OF RPOS"/>
    <property type="match status" value="1"/>
</dbReference>
<sequence>MSQGDSLGERGAAAPAARPAGTGRPDAPAPAAAPTLLVVEDDPEVRNLVSTALDANGYRHLCASTGREAIASAATNSPDVVLLDLGLPDMDGVEVVRAIRGWSKTPIIVVSARSEDSDKIAALDAGADDYVTKPFSVGELLARVRATLRHLSYLDEAVSSPRQASAQSRFEDGDLRIDYDAGVVTLSGSEVHLTPTEYRLLCLLSHNVGKVLTHQLILREVWGDQSGAELASLRVTMGSLRKKIEADTAHPRYIQTHVGVGYRMLEVGERG</sequence>
<dbReference type="PROSITE" id="PS51755">
    <property type="entry name" value="OMPR_PHOB"/>
    <property type="match status" value="1"/>
</dbReference>
<evidence type="ECO:0000256" key="9">
    <source>
        <dbReference type="PROSITE-ProRule" id="PRU01091"/>
    </source>
</evidence>
<evidence type="ECO:0000256" key="3">
    <source>
        <dbReference type="ARBA" id="ARBA00022553"/>
    </source>
</evidence>
<keyword evidence="3 8" id="KW-0597">Phosphoprotein</keyword>
<dbReference type="Pfam" id="PF00486">
    <property type="entry name" value="Trans_reg_C"/>
    <property type="match status" value="1"/>
</dbReference>
<evidence type="ECO:0000256" key="8">
    <source>
        <dbReference type="PROSITE-ProRule" id="PRU00169"/>
    </source>
</evidence>
<dbReference type="InterPro" id="IPR036388">
    <property type="entry name" value="WH-like_DNA-bd_sf"/>
</dbReference>
<evidence type="ECO:0000256" key="1">
    <source>
        <dbReference type="ARBA" id="ARBA00004496"/>
    </source>
</evidence>
<dbReference type="Gene3D" id="1.10.10.10">
    <property type="entry name" value="Winged helix-like DNA-binding domain superfamily/Winged helix DNA-binding domain"/>
    <property type="match status" value="1"/>
</dbReference>
<dbReference type="GO" id="GO:0000156">
    <property type="term" value="F:phosphorelay response regulator activity"/>
    <property type="evidence" value="ECO:0007669"/>
    <property type="project" value="TreeGrafter"/>
</dbReference>
<evidence type="ECO:0000256" key="7">
    <source>
        <dbReference type="ARBA" id="ARBA00023163"/>
    </source>
</evidence>
<dbReference type="SMART" id="SM00448">
    <property type="entry name" value="REC"/>
    <property type="match status" value="1"/>
</dbReference>
<dbReference type="SUPFAM" id="SSF52172">
    <property type="entry name" value="CheY-like"/>
    <property type="match status" value="1"/>
</dbReference>
<evidence type="ECO:0000313" key="13">
    <source>
        <dbReference type="EMBL" id="MST72335.1"/>
    </source>
</evidence>
<feature type="domain" description="OmpR/PhoB-type" evidence="12">
    <location>
        <begin position="167"/>
        <end position="266"/>
    </location>
</feature>
<dbReference type="InterPro" id="IPR001867">
    <property type="entry name" value="OmpR/PhoB-type_DNA-bd"/>
</dbReference>
<dbReference type="SMART" id="SM00862">
    <property type="entry name" value="Trans_reg_C"/>
    <property type="match status" value="1"/>
</dbReference>
<dbReference type="Gene3D" id="6.10.250.690">
    <property type="match status" value="1"/>
</dbReference>
<accession>A0A6N7XQJ1</accession>
<dbReference type="CDD" id="cd00383">
    <property type="entry name" value="trans_reg_C"/>
    <property type="match status" value="1"/>
</dbReference>
<keyword evidence="7" id="KW-0804">Transcription</keyword>
<dbReference type="RefSeq" id="WP_154434303.1">
    <property type="nucleotide sequence ID" value="NZ_VUNC01000002.1"/>
</dbReference>
<keyword evidence="4" id="KW-0902">Two-component regulatory system</keyword>
<evidence type="ECO:0000313" key="14">
    <source>
        <dbReference type="Proteomes" id="UP000469325"/>
    </source>
</evidence>
<dbReference type="InterPro" id="IPR001789">
    <property type="entry name" value="Sig_transdc_resp-reg_receiver"/>
</dbReference>